<dbReference type="InterPro" id="IPR009056">
    <property type="entry name" value="Cyt_c-like_dom"/>
</dbReference>
<comment type="caution">
    <text evidence="6">The sequence shown here is derived from an EMBL/GenBank/DDBJ whole genome shotgun (WGS) entry which is preliminary data.</text>
</comment>
<evidence type="ECO:0000313" key="6">
    <source>
        <dbReference type="EMBL" id="KPJ63461.1"/>
    </source>
</evidence>
<evidence type="ECO:0000256" key="4">
    <source>
        <dbReference type="PROSITE-ProRule" id="PRU00433"/>
    </source>
</evidence>
<dbReference type="Proteomes" id="UP000051861">
    <property type="component" value="Unassembled WGS sequence"/>
</dbReference>
<accession>A0A0S7XLX4</accession>
<protein>
    <recommendedName>
        <fullName evidence="5">Cytochrome c domain-containing protein</fullName>
    </recommendedName>
</protein>
<reference evidence="6 7" key="1">
    <citation type="journal article" date="2015" name="Microbiome">
        <title>Genomic resolution of linkages in carbon, nitrogen, and sulfur cycling among widespread estuary sediment bacteria.</title>
        <authorList>
            <person name="Baker B.J."/>
            <person name="Lazar C.S."/>
            <person name="Teske A.P."/>
            <person name="Dick G.J."/>
        </authorList>
    </citation>
    <scope>NUCLEOTIDE SEQUENCE [LARGE SCALE GENOMIC DNA]</scope>
    <source>
        <strain evidence="6">DG_54_3</strain>
    </source>
</reference>
<evidence type="ECO:0000256" key="3">
    <source>
        <dbReference type="ARBA" id="ARBA00023004"/>
    </source>
</evidence>
<dbReference type="EMBL" id="LIZX01000235">
    <property type="protein sequence ID" value="KPJ63461.1"/>
    <property type="molecule type" value="Genomic_DNA"/>
</dbReference>
<feature type="domain" description="Cytochrome c" evidence="5">
    <location>
        <begin position="14"/>
        <end position="112"/>
    </location>
</feature>
<keyword evidence="2 4" id="KW-0479">Metal-binding</keyword>
<sequence length="117" mass="12946">MKKMDTDPTKALAQSVENGKKLFNDKTLGTSGMACNSCHMDGGTKEGKMGEKSIPAFDNLASKYPKFFMMANRVMTLDQVVNWCIMNPMQGKPLAWDDQKLTDLTAYCASVKPAKKE</sequence>
<dbReference type="SUPFAM" id="SSF46626">
    <property type="entry name" value="Cytochrome c"/>
    <property type="match status" value="1"/>
</dbReference>
<keyword evidence="1 4" id="KW-0349">Heme</keyword>
<name>A0A0S7XLX4_UNCSA</name>
<evidence type="ECO:0000256" key="1">
    <source>
        <dbReference type="ARBA" id="ARBA00022617"/>
    </source>
</evidence>
<evidence type="ECO:0000313" key="7">
    <source>
        <dbReference type="Proteomes" id="UP000051861"/>
    </source>
</evidence>
<keyword evidence="3 4" id="KW-0408">Iron</keyword>
<evidence type="ECO:0000256" key="2">
    <source>
        <dbReference type="ARBA" id="ARBA00022723"/>
    </source>
</evidence>
<dbReference type="Pfam" id="PF21342">
    <property type="entry name" value="SoxA-TsdA_cyt-c"/>
    <property type="match status" value="1"/>
</dbReference>
<gene>
    <name evidence="6" type="ORF">AMJ44_14420</name>
</gene>
<feature type="non-terminal residue" evidence="6">
    <location>
        <position position="117"/>
    </location>
</feature>
<dbReference type="GO" id="GO:0046872">
    <property type="term" value="F:metal ion binding"/>
    <property type="evidence" value="ECO:0007669"/>
    <property type="project" value="UniProtKB-KW"/>
</dbReference>
<evidence type="ECO:0000259" key="5">
    <source>
        <dbReference type="PROSITE" id="PS51007"/>
    </source>
</evidence>
<proteinExistence type="predicted"/>
<dbReference type="GO" id="GO:0020037">
    <property type="term" value="F:heme binding"/>
    <property type="evidence" value="ECO:0007669"/>
    <property type="project" value="InterPro"/>
</dbReference>
<dbReference type="InterPro" id="IPR036909">
    <property type="entry name" value="Cyt_c-like_dom_sf"/>
</dbReference>
<dbReference type="Gene3D" id="1.10.760.10">
    <property type="entry name" value="Cytochrome c-like domain"/>
    <property type="match status" value="1"/>
</dbReference>
<dbReference type="PROSITE" id="PS51007">
    <property type="entry name" value="CYTC"/>
    <property type="match status" value="1"/>
</dbReference>
<dbReference type="AlphaFoldDB" id="A0A0S7XLX4"/>
<dbReference type="GO" id="GO:0009055">
    <property type="term" value="F:electron transfer activity"/>
    <property type="evidence" value="ECO:0007669"/>
    <property type="project" value="InterPro"/>
</dbReference>
<organism evidence="6 7">
    <name type="scientific">candidate division WOR-1 bacterium DG_54_3</name>
    <dbReference type="NCBI Taxonomy" id="1703775"/>
    <lineage>
        <taxon>Bacteria</taxon>
        <taxon>Bacillati</taxon>
        <taxon>Saganbacteria</taxon>
    </lineage>
</organism>